<evidence type="ECO:0000313" key="2">
    <source>
        <dbReference type="EMBL" id="KAK2187287.1"/>
    </source>
</evidence>
<protein>
    <submittedName>
        <fullName evidence="2">Uncharacterized protein</fullName>
    </submittedName>
</protein>
<keyword evidence="3" id="KW-1185">Reference proteome</keyword>
<keyword evidence="1" id="KW-1133">Transmembrane helix</keyword>
<organism evidence="2 3">
    <name type="scientific">Ridgeia piscesae</name>
    <name type="common">Tubeworm</name>
    <dbReference type="NCBI Taxonomy" id="27915"/>
    <lineage>
        <taxon>Eukaryota</taxon>
        <taxon>Metazoa</taxon>
        <taxon>Spiralia</taxon>
        <taxon>Lophotrochozoa</taxon>
        <taxon>Annelida</taxon>
        <taxon>Polychaeta</taxon>
        <taxon>Sedentaria</taxon>
        <taxon>Canalipalpata</taxon>
        <taxon>Sabellida</taxon>
        <taxon>Siboglinidae</taxon>
        <taxon>Ridgeia</taxon>
    </lineage>
</organism>
<proteinExistence type="predicted"/>
<comment type="caution">
    <text evidence="2">The sequence shown here is derived from an EMBL/GenBank/DDBJ whole genome shotgun (WGS) entry which is preliminary data.</text>
</comment>
<dbReference type="Proteomes" id="UP001209878">
    <property type="component" value="Unassembled WGS sequence"/>
</dbReference>
<evidence type="ECO:0000313" key="3">
    <source>
        <dbReference type="Proteomes" id="UP001209878"/>
    </source>
</evidence>
<keyword evidence="1" id="KW-0472">Membrane</keyword>
<keyword evidence="1" id="KW-0812">Transmembrane</keyword>
<gene>
    <name evidence="2" type="ORF">NP493_171g02003</name>
</gene>
<evidence type="ECO:0000256" key="1">
    <source>
        <dbReference type="SAM" id="Phobius"/>
    </source>
</evidence>
<feature type="transmembrane region" description="Helical" evidence="1">
    <location>
        <begin position="291"/>
        <end position="314"/>
    </location>
</feature>
<accession>A0AAD9P363</accession>
<reference evidence="2" key="1">
    <citation type="journal article" date="2023" name="Mol. Biol. Evol.">
        <title>Third-Generation Sequencing Reveals the Adaptive Role of the Epigenome in Three Deep-Sea Polychaetes.</title>
        <authorList>
            <person name="Perez M."/>
            <person name="Aroh O."/>
            <person name="Sun Y."/>
            <person name="Lan Y."/>
            <person name="Juniper S.K."/>
            <person name="Young C.R."/>
            <person name="Angers B."/>
            <person name="Qian P.Y."/>
        </authorList>
    </citation>
    <scope>NUCLEOTIDE SEQUENCE</scope>
    <source>
        <strain evidence="2">R07B-5</strain>
    </source>
</reference>
<dbReference type="EMBL" id="JAODUO010000171">
    <property type="protein sequence ID" value="KAK2187287.1"/>
    <property type="molecule type" value="Genomic_DNA"/>
</dbReference>
<dbReference type="AlphaFoldDB" id="A0AAD9P363"/>
<sequence length="317" mass="36149">MTLCVVGRVITTETVPTPVIGGKVDSDRTTWTENSNDDIPYLFVLRVFYFKEDKPVATNIGIKDFVPMPVDDTYEGFGELTERANMWLSEQSEDVRVTNMMSVMVQKDEGPHSETGNSCYYIVPGMQGDTNIEYFRILRIAFTIGQKVEPQSPEHLHHATFPISYETFTPAIVRPRHGKSADRMEKMKETVARISEFLKTSLADVLCVETVINPLEMVQTDAGGDASKPEHEMRWLLTTRLFISGPVYQYDPEFGEKLAKHSIRHERRKRKEESGHQPIFLRNVVTRRFKYRMLIAAGALIVCMTIIVALSVVYSNM</sequence>
<name>A0AAD9P363_RIDPI</name>